<organism evidence="1 2">
    <name type="scientific">Sulfobacillus thermotolerans</name>
    <dbReference type="NCBI Taxonomy" id="338644"/>
    <lineage>
        <taxon>Bacteria</taxon>
        <taxon>Bacillati</taxon>
        <taxon>Bacillota</taxon>
        <taxon>Clostridia</taxon>
        <taxon>Eubacteriales</taxon>
        <taxon>Clostridiales Family XVII. Incertae Sedis</taxon>
        <taxon>Sulfobacillus</taxon>
    </lineage>
</organism>
<name>A0ABN5GVV2_9FIRM</name>
<evidence type="ECO:0008006" key="3">
    <source>
        <dbReference type="Google" id="ProtNLM"/>
    </source>
</evidence>
<evidence type="ECO:0000313" key="2">
    <source>
        <dbReference type="Proteomes" id="UP000325292"/>
    </source>
</evidence>
<evidence type="ECO:0000313" key="1">
    <source>
        <dbReference type="EMBL" id="AUW92625.1"/>
    </source>
</evidence>
<accession>A0ABN5GVV2</accession>
<reference evidence="1 2" key="1">
    <citation type="journal article" date="2019" name="Sci. Rep.">
        <title>Sulfobacillus thermotolerans: new insights into resistance and metabolic capacities of acidophilic chemolithotrophs.</title>
        <authorList>
            <person name="Panyushkina A.E."/>
            <person name="Babenko V.V."/>
            <person name="Nikitina A.S."/>
            <person name="Selezneva O.V."/>
            <person name="Tsaplina I.A."/>
            <person name="Letarova M.A."/>
            <person name="Kostryukova E.S."/>
            <person name="Letarov A.V."/>
        </authorList>
    </citation>
    <scope>NUCLEOTIDE SEQUENCE [LARGE SCALE GENOMIC DNA]</scope>
    <source>
        <strain evidence="1 2">Kr1</strain>
    </source>
</reference>
<sequence length="155" mass="17732">MAEDSNDRHDGVQIKVWVPEGFYDMLKALAARHQTSVAAEARRLMVAGVEPSEALDTVVEGLSDLNRFLRLHLEPLAFVSAMDSAKSAAYWKRRVYLESHQRGSAKDEAKALMEQMERDMSDQATRRIKRVLREIEIDEIPADSQEWEDDNVDEE</sequence>
<dbReference type="EMBL" id="CP019454">
    <property type="protein sequence ID" value="AUW92625.1"/>
    <property type="molecule type" value="Genomic_DNA"/>
</dbReference>
<protein>
    <recommendedName>
        <fullName evidence="3">Ribbon-helix-helix protein CopG domain-containing protein</fullName>
    </recommendedName>
</protein>
<keyword evidence="2" id="KW-1185">Reference proteome</keyword>
<proteinExistence type="predicted"/>
<dbReference type="Proteomes" id="UP000325292">
    <property type="component" value="Chromosome"/>
</dbReference>
<gene>
    <name evidence="1" type="ORF">BXT84_00550</name>
</gene>